<evidence type="ECO:0000259" key="3">
    <source>
        <dbReference type="Pfam" id="PF13524"/>
    </source>
</evidence>
<evidence type="ECO:0000256" key="2">
    <source>
        <dbReference type="SAM" id="Phobius"/>
    </source>
</evidence>
<dbReference type="PANTHER" id="PTHR46401">
    <property type="entry name" value="GLYCOSYLTRANSFERASE WBBK-RELATED"/>
    <property type="match status" value="1"/>
</dbReference>
<reference evidence="4 5" key="1">
    <citation type="journal article" date="2019" name="Appl. Environ. Microbiol.">
        <title>Co-occurrence of broad and narrow host-range viruses infecting the toxic bloom-forming cyanobacterium Microcystis aeruginosa.</title>
        <authorList>
            <person name="Morimoto D."/>
            <person name="Tominaga K."/>
            <person name="Nishimura Y."/>
            <person name="Yoshida N."/>
            <person name="Kimura S."/>
            <person name="Sako Y."/>
            <person name="Yoshida T."/>
        </authorList>
    </citation>
    <scope>NUCLEOTIDE SEQUENCE [LARGE SCALE GENOMIC DNA]</scope>
    <source>
        <strain evidence="4 5">11-30S32</strain>
    </source>
</reference>
<dbReference type="RefSeq" id="WP_147070977.1">
    <property type="nucleotide sequence ID" value="NZ_BHVU01000132.1"/>
</dbReference>
<dbReference type="Pfam" id="PF13524">
    <property type="entry name" value="Glyco_trans_1_2"/>
    <property type="match status" value="1"/>
</dbReference>
<keyword evidence="2" id="KW-0812">Transmembrane</keyword>
<keyword evidence="2" id="KW-0472">Membrane</keyword>
<keyword evidence="2" id="KW-1133">Transmembrane helix</keyword>
<name>A0A510PIU7_MICAE</name>
<feature type="transmembrane region" description="Helical" evidence="2">
    <location>
        <begin position="944"/>
        <end position="962"/>
    </location>
</feature>
<sequence length="963" mass="110269">MSQLEISRENNFASHFSQDRPRIDVVLQATGKHTWNMSEGWVSALESEGLLNRVFRPISDWGALEPSNDDGLYRYLENPQADIIILLGFDWHSQPLHSTSKWQEKWSNATIKKIAILNEQCSAAPVQQNLHWRQQVFNSLRTSLPVVDGIICNHEPDIEFLKKKIVCTKPTIFQPYSIDTNYFSSILPFKDRINRGFFRGRIANFYNSGCYNRRQILVERLQQCEEVYIKEYEESFTIEDYINDLNKYKILINLPSISLTLTARVFEALGCGGTLLQYSILGKKSNTLFKDWEHLVYYDPDNPEDLISKLKYLIKNPDVAEKIARNGSILCHQEHSIKSRIAQIVKWVDNEFEEREKSYNSASLAPANKDDEKISEYLTINLPEARFCPTIVIDGVFFQLNNTGISRVWYSILKEWNSKSNLALNVVVLDRENTAPRFENIKYRDLPAYSYNETGLDSQILQAACDEAKADLFISTYYTTPITTPSVLLAHDMIPEVIEADLKEPMWREKHLAILHACQYLAVSQNTADDLIRFFPKILPESVTVVYNGVDRDFFFPSSSEKIISFRLKYSIQKPYFLIVGSRFGCDGYKNTLLFFKAFQNLPKLDNFCIVCVGGEPDLEPELSELVNKNYVYLLRLEDPELAVAYSGAIALVYPSLYEGFGLPIAEAMACGCPVITCRNSSIPEVAGEAAIYVDEYKVEEMVEALGKVQIPEVRKLLIEQGLEQSQKFSWQTMADTIKDTLIVTAERLKNEQKSTAHPLWQELREMQALSQQLLLNQELKQVQCQDLSSGEDVPSPIQDHPIDEQTNQTQDVAPLKYDVNLNGEFFEEPLYLLHEKLKQKQQELQEAKTTLYTMQSSPIWRLRTAWFKLKYLFFPILGLLSGLTLVFLVNSRYTYPLVATITSWYYEVNNNFFFVLGGNLVSLALIFGIVGYLGFISANILRVLRIALILGGLLAIAFHLIS</sequence>
<gene>
    <name evidence="4" type="ORF">MAE30S32_23880</name>
</gene>
<evidence type="ECO:0000313" key="5">
    <source>
        <dbReference type="Proteomes" id="UP000321223"/>
    </source>
</evidence>
<dbReference type="SUPFAM" id="SSF53756">
    <property type="entry name" value="UDP-Glycosyltransferase/glycogen phosphorylase"/>
    <property type="match status" value="2"/>
</dbReference>
<accession>A0A510PIU7</accession>
<protein>
    <recommendedName>
        <fullName evidence="3">Spore protein YkvP/CgeB glycosyl transferase-like domain-containing protein</fullName>
    </recommendedName>
</protein>
<dbReference type="CDD" id="cd03809">
    <property type="entry name" value="GT4_MtfB-like"/>
    <property type="match status" value="1"/>
</dbReference>
<keyword evidence="1" id="KW-0808">Transferase</keyword>
<evidence type="ECO:0000256" key="1">
    <source>
        <dbReference type="ARBA" id="ARBA00022679"/>
    </source>
</evidence>
<feature type="transmembrane region" description="Helical" evidence="2">
    <location>
        <begin position="914"/>
        <end position="937"/>
    </location>
</feature>
<proteinExistence type="predicted"/>
<dbReference type="Pfam" id="PF13692">
    <property type="entry name" value="Glyco_trans_1_4"/>
    <property type="match status" value="1"/>
</dbReference>
<organism evidence="4 5">
    <name type="scientific">Microcystis aeruginosa 11-30S32</name>
    <dbReference type="NCBI Taxonomy" id="2358142"/>
    <lineage>
        <taxon>Bacteria</taxon>
        <taxon>Bacillati</taxon>
        <taxon>Cyanobacteriota</taxon>
        <taxon>Cyanophyceae</taxon>
        <taxon>Oscillatoriophycideae</taxon>
        <taxon>Chroococcales</taxon>
        <taxon>Microcystaceae</taxon>
        <taxon>Microcystis</taxon>
    </lineage>
</organism>
<dbReference type="GO" id="GO:0009103">
    <property type="term" value="P:lipopolysaccharide biosynthetic process"/>
    <property type="evidence" value="ECO:0007669"/>
    <property type="project" value="TreeGrafter"/>
</dbReference>
<dbReference type="AlphaFoldDB" id="A0A510PIU7"/>
<dbReference type="PANTHER" id="PTHR46401:SF2">
    <property type="entry name" value="GLYCOSYLTRANSFERASE WBBK-RELATED"/>
    <property type="match status" value="1"/>
</dbReference>
<dbReference type="InterPro" id="IPR055259">
    <property type="entry name" value="YkvP/CgeB_Glyco_trans-like"/>
</dbReference>
<dbReference type="Gene3D" id="3.40.50.2000">
    <property type="entry name" value="Glycogen Phosphorylase B"/>
    <property type="match status" value="2"/>
</dbReference>
<dbReference type="EMBL" id="BHVU01000132">
    <property type="protein sequence ID" value="GCA93736.1"/>
    <property type="molecule type" value="Genomic_DNA"/>
</dbReference>
<dbReference type="GO" id="GO:0016757">
    <property type="term" value="F:glycosyltransferase activity"/>
    <property type="evidence" value="ECO:0007669"/>
    <property type="project" value="TreeGrafter"/>
</dbReference>
<evidence type="ECO:0000313" key="4">
    <source>
        <dbReference type="EMBL" id="GCA93736.1"/>
    </source>
</evidence>
<dbReference type="Proteomes" id="UP000321223">
    <property type="component" value="Unassembled WGS sequence"/>
</dbReference>
<feature type="transmembrane region" description="Helical" evidence="2">
    <location>
        <begin position="872"/>
        <end position="894"/>
    </location>
</feature>
<feature type="domain" description="Spore protein YkvP/CgeB glycosyl transferase-like" evidence="3">
    <location>
        <begin position="234"/>
        <end position="345"/>
    </location>
</feature>
<comment type="caution">
    <text evidence="4">The sequence shown here is derived from an EMBL/GenBank/DDBJ whole genome shotgun (WGS) entry which is preliminary data.</text>
</comment>